<sequence>RKGKNETSDRENKEAIKRTNFKHRKQLFNHHNLRFLRFKASGSSSLEWAIASVSSGKLRSDTAYS</sequence>
<dbReference type="Proteomes" id="UP000236630">
    <property type="component" value="Unassembled WGS sequence"/>
</dbReference>
<evidence type="ECO:0000313" key="2">
    <source>
        <dbReference type="Proteomes" id="UP000236630"/>
    </source>
</evidence>
<protein>
    <submittedName>
        <fullName evidence="1">Uncharacterized protein</fullName>
    </submittedName>
</protein>
<proteinExistence type="predicted"/>
<organism evidence="1 2">
    <name type="scientific">Citrus unshiu</name>
    <name type="common">Satsuma mandarin</name>
    <name type="synonym">Citrus nobilis var. unshiu</name>
    <dbReference type="NCBI Taxonomy" id="55188"/>
    <lineage>
        <taxon>Eukaryota</taxon>
        <taxon>Viridiplantae</taxon>
        <taxon>Streptophyta</taxon>
        <taxon>Embryophyta</taxon>
        <taxon>Tracheophyta</taxon>
        <taxon>Spermatophyta</taxon>
        <taxon>Magnoliopsida</taxon>
        <taxon>eudicotyledons</taxon>
        <taxon>Gunneridae</taxon>
        <taxon>Pentapetalae</taxon>
        <taxon>rosids</taxon>
        <taxon>malvids</taxon>
        <taxon>Sapindales</taxon>
        <taxon>Rutaceae</taxon>
        <taxon>Aurantioideae</taxon>
        <taxon>Citrus</taxon>
    </lineage>
</organism>
<reference evidence="1 2" key="1">
    <citation type="journal article" date="2017" name="Front. Genet.">
        <title>Draft sequencing of the heterozygous diploid genome of Satsuma (Citrus unshiu Marc.) using a hybrid assembly approach.</title>
        <authorList>
            <person name="Shimizu T."/>
            <person name="Tanizawa Y."/>
            <person name="Mochizuki T."/>
            <person name="Nagasaki H."/>
            <person name="Yoshioka T."/>
            <person name="Toyoda A."/>
            <person name="Fujiyama A."/>
            <person name="Kaminuma E."/>
            <person name="Nakamura Y."/>
        </authorList>
    </citation>
    <scope>NUCLEOTIDE SEQUENCE [LARGE SCALE GENOMIC DNA]</scope>
    <source>
        <strain evidence="2">cv. Miyagawa wase</strain>
    </source>
</reference>
<comment type="caution">
    <text evidence="1">The sequence shown here is derived from an EMBL/GenBank/DDBJ whole genome shotgun (WGS) entry which is preliminary data.</text>
</comment>
<evidence type="ECO:0000313" key="1">
    <source>
        <dbReference type="EMBL" id="GAY55050.1"/>
    </source>
</evidence>
<dbReference type="AlphaFoldDB" id="A0A2H5PRQ9"/>
<accession>A0A2H5PRQ9</accession>
<name>A0A2H5PRQ9_CITUN</name>
<dbReference type="EMBL" id="BDQV01000113">
    <property type="protein sequence ID" value="GAY55050.1"/>
    <property type="molecule type" value="Genomic_DNA"/>
</dbReference>
<gene>
    <name evidence="1" type="ORF">CUMW_161450</name>
</gene>
<feature type="non-terminal residue" evidence="1">
    <location>
        <position position="1"/>
    </location>
</feature>
<keyword evidence="2" id="KW-1185">Reference proteome</keyword>